<dbReference type="InParanoid" id="A0A0G4H5F9"/>
<feature type="compositionally biased region" description="Basic residues" evidence="1">
    <location>
        <begin position="222"/>
        <end position="245"/>
    </location>
</feature>
<feature type="signal peptide" evidence="2">
    <location>
        <begin position="1"/>
        <end position="19"/>
    </location>
</feature>
<accession>A0A0G4H5F9</accession>
<dbReference type="AlphaFoldDB" id="A0A0G4H5F9"/>
<evidence type="ECO:0000313" key="4">
    <source>
        <dbReference type="Proteomes" id="UP000041254"/>
    </source>
</evidence>
<evidence type="ECO:0008006" key="5">
    <source>
        <dbReference type="Google" id="ProtNLM"/>
    </source>
</evidence>
<dbReference type="Proteomes" id="UP000041254">
    <property type="component" value="Unassembled WGS sequence"/>
</dbReference>
<proteinExistence type="predicted"/>
<name>A0A0G4H5F9_VITBC</name>
<evidence type="ECO:0000313" key="3">
    <source>
        <dbReference type="EMBL" id="CEM39008.1"/>
    </source>
</evidence>
<feature type="compositionally biased region" description="Basic and acidic residues" evidence="1">
    <location>
        <begin position="246"/>
        <end position="258"/>
    </location>
</feature>
<gene>
    <name evidence="3" type="ORF">Vbra_10649</name>
</gene>
<protein>
    <recommendedName>
        <fullName evidence="5">Secreted protein</fullName>
    </recommendedName>
</protein>
<feature type="chain" id="PRO_5005191442" description="Secreted protein" evidence="2">
    <location>
        <begin position="20"/>
        <end position="258"/>
    </location>
</feature>
<keyword evidence="4" id="KW-1185">Reference proteome</keyword>
<dbReference type="VEuPathDB" id="CryptoDB:Vbra_10649"/>
<sequence length="258" mass="28440">MVTAIRASLVALFVLSAAAGSISSPKDGSGSNATVLGRSVEVSVDGPTDGPVVNAPVVTIDDLEDWEDMEEIKPEELNCVVIPSESDVLKAVPVIEEIGKPQDLKPVHLKKTKSGFLAGIKWFGHKLLAPKKKICREAKKRACKRLLKDPAKVKELEEQLKKITGADDLEVQSMTAPNQEEPCKLLLSVSTRHEELASKAARIQAEWCPLFHPDARASSPPLRRKRHTHHHHIHGVRNPARHRNRDPHLSDLRGLEGR</sequence>
<evidence type="ECO:0000256" key="1">
    <source>
        <dbReference type="SAM" id="MobiDB-lite"/>
    </source>
</evidence>
<evidence type="ECO:0000256" key="2">
    <source>
        <dbReference type="SAM" id="SignalP"/>
    </source>
</evidence>
<dbReference type="EMBL" id="CDMY01001019">
    <property type="protein sequence ID" value="CEM39008.1"/>
    <property type="molecule type" value="Genomic_DNA"/>
</dbReference>
<feature type="region of interest" description="Disordered" evidence="1">
    <location>
        <begin position="218"/>
        <end position="258"/>
    </location>
</feature>
<keyword evidence="2" id="KW-0732">Signal</keyword>
<reference evidence="3 4" key="1">
    <citation type="submission" date="2014-11" db="EMBL/GenBank/DDBJ databases">
        <authorList>
            <person name="Zhu J."/>
            <person name="Qi W."/>
            <person name="Song R."/>
        </authorList>
    </citation>
    <scope>NUCLEOTIDE SEQUENCE [LARGE SCALE GENOMIC DNA]</scope>
</reference>
<organism evidence="3 4">
    <name type="scientific">Vitrella brassicaformis (strain CCMP3155)</name>
    <dbReference type="NCBI Taxonomy" id="1169540"/>
    <lineage>
        <taxon>Eukaryota</taxon>
        <taxon>Sar</taxon>
        <taxon>Alveolata</taxon>
        <taxon>Colpodellida</taxon>
        <taxon>Vitrellaceae</taxon>
        <taxon>Vitrella</taxon>
    </lineage>
</organism>